<dbReference type="PROSITE" id="PS51379">
    <property type="entry name" value="4FE4S_FER_2"/>
    <property type="match status" value="2"/>
</dbReference>
<keyword evidence="3 8" id="KW-0479">Metal-binding</keyword>
<keyword evidence="8" id="KW-0472">Membrane</keyword>
<dbReference type="InterPro" id="IPR037225">
    <property type="entry name" value="Nuo51_FMN-bd_sf"/>
</dbReference>
<feature type="domain" description="4Fe-4S ferredoxin-type" evidence="11">
    <location>
        <begin position="357"/>
        <end position="384"/>
    </location>
</feature>
<dbReference type="GO" id="GO:0022900">
    <property type="term" value="P:electron transport chain"/>
    <property type="evidence" value="ECO:0007669"/>
    <property type="project" value="UniProtKB-UniRule"/>
</dbReference>
<dbReference type="PANTHER" id="PTHR43034">
    <property type="entry name" value="ION-TRANSLOCATING OXIDOREDUCTASE COMPLEX SUBUNIT C"/>
    <property type="match status" value="1"/>
</dbReference>
<dbReference type="GO" id="GO:0046872">
    <property type="term" value="F:metal ion binding"/>
    <property type="evidence" value="ECO:0007669"/>
    <property type="project" value="UniProtKB-KW"/>
</dbReference>
<evidence type="ECO:0000256" key="4">
    <source>
        <dbReference type="ARBA" id="ARBA00022737"/>
    </source>
</evidence>
<evidence type="ECO:0000256" key="10">
    <source>
        <dbReference type="SAM" id="MobiDB-lite"/>
    </source>
</evidence>
<dbReference type="EC" id="7.-.-.-" evidence="8"/>
<feature type="compositionally biased region" description="Polar residues" evidence="10">
    <location>
        <begin position="494"/>
        <end position="507"/>
    </location>
</feature>
<sequence>MSLLFPFHGGLKTARHKTVSNQHAIKSSALPDRLTVPLRQHIGAIAKPLVKAGDPVLKGQMIGQPDGYISAAIHAPTSGVVATIDNRPIAHPSGLPDWCITINSDGKDRWIEREPVDYHNLHRSALRNTLRNAGLVGLGGAGFPSAVKLNANDRQLDTLILNGAECEPWISCDDRLMRERAKAIIAGLDIMVYLLEPHEVLIGIEDDKPDAIAAMEQACAGTGYQVHAIPTLYPSGSVKQLVKLLTGRETPINGLPVDVGVQCFNVATAYTVHRAIDHGEPVISRIVTVTGHINHPANLEALIGTPFANLVEQCGGYRDGVDQLIMGGPMMGFALHSDEVPMTKATNCILATGAETQKHAVMPCIRCGACTDVCPANLLPQQLYWHARAKAFDKTQDYHLFSCIECGCCSAVCPSHIPLVQYYRYAKNEIWAQEKEKQKANLARQRHEARQQRLERERLAREARLRQKAPRTKPAVKSEKSGNLDVEATVARTKPTQPTKPLSSSSMAHRPAIPETVVNNDPQDS</sequence>
<dbReference type="Pfam" id="PF10531">
    <property type="entry name" value="SLBB"/>
    <property type="match status" value="1"/>
</dbReference>
<organism evidence="12 13">
    <name type="scientific">Candidatus Contendibacter odensensis</name>
    <dbReference type="NCBI Taxonomy" id="1400860"/>
    <lineage>
        <taxon>Bacteria</taxon>
        <taxon>Pseudomonadati</taxon>
        <taxon>Pseudomonadota</taxon>
        <taxon>Gammaproteobacteria</taxon>
        <taxon>Candidatus Competibacteraceae</taxon>
        <taxon>Candidatus Contendibacter</taxon>
    </lineage>
</organism>
<dbReference type="EMBL" id="PDTV01000004">
    <property type="protein sequence ID" value="PIE83504.1"/>
    <property type="molecule type" value="Genomic_DNA"/>
</dbReference>
<feature type="binding site" evidence="8">
    <location>
        <position position="367"/>
    </location>
    <ligand>
        <name>[4Fe-4S] cluster</name>
        <dbReference type="ChEBI" id="CHEBI:49883"/>
        <label>1</label>
    </ligand>
</feature>
<dbReference type="PROSITE" id="PS00198">
    <property type="entry name" value="4FE4S_FER_1"/>
    <property type="match status" value="1"/>
</dbReference>
<feature type="binding site" evidence="8">
    <location>
        <position position="364"/>
    </location>
    <ligand>
        <name>[4Fe-4S] cluster</name>
        <dbReference type="ChEBI" id="CHEBI:49883"/>
        <label>1</label>
    </ligand>
</feature>
<reference evidence="12 13" key="1">
    <citation type="submission" date="2017-10" db="EMBL/GenBank/DDBJ databases">
        <title>Novel microbial diversity and functional potential in the marine mammal oral microbiome.</title>
        <authorList>
            <person name="Dudek N.K."/>
            <person name="Sun C.L."/>
            <person name="Burstein D."/>
            <person name="Kantor R.S."/>
            <person name="Aliaga Goltsman D.S."/>
            <person name="Bik E.M."/>
            <person name="Thomas B.C."/>
            <person name="Banfield J.F."/>
            <person name="Relman D.A."/>
        </authorList>
    </citation>
    <scope>NUCLEOTIDE SEQUENCE [LARGE SCALE GENOMIC DNA]</scope>
    <source>
        <strain evidence="12">DOLJORAL78_50_517</strain>
    </source>
</reference>
<keyword evidence="6 8" id="KW-0408">Iron</keyword>
<evidence type="ECO:0000256" key="1">
    <source>
        <dbReference type="ARBA" id="ARBA00022448"/>
    </source>
</evidence>
<evidence type="ECO:0000256" key="8">
    <source>
        <dbReference type="HAMAP-Rule" id="MF_00461"/>
    </source>
</evidence>
<dbReference type="InterPro" id="IPR009051">
    <property type="entry name" value="Helical_ferredxn"/>
</dbReference>
<comment type="cofactor">
    <cofactor evidence="8">
        <name>[4Fe-4S] cluster</name>
        <dbReference type="ChEBI" id="CHEBI:49883"/>
    </cofactor>
    <text evidence="8">Binds 2 [4Fe-4S] clusters per subunit.</text>
</comment>
<evidence type="ECO:0000256" key="6">
    <source>
        <dbReference type="ARBA" id="ARBA00023004"/>
    </source>
</evidence>
<feature type="region of interest" description="Disordered" evidence="10">
    <location>
        <begin position="463"/>
        <end position="525"/>
    </location>
</feature>
<dbReference type="InterPro" id="IPR017896">
    <property type="entry name" value="4Fe4S_Fe-S-bd"/>
</dbReference>
<dbReference type="PANTHER" id="PTHR43034:SF2">
    <property type="entry name" value="ION-TRANSLOCATING OXIDOREDUCTASE COMPLEX SUBUNIT C"/>
    <property type="match status" value="1"/>
</dbReference>
<dbReference type="Pfam" id="PF13375">
    <property type="entry name" value="RnfC_N"/>
    <property type="match status" value="1"/>
</dbReference>
<dbReference type="NCBIfam" id="NF003454">
    <property type="entry name" value="PRK05035.1"/>
    <property type="match status" value="1"/>
</dbReference>
<dbReference type="AlphaFoldDB" id="A0A2G6PG17"/>
<dbReference type="Gene3D" id="3.10.20.600">
    <property type="match status" value="1"/>
</dbReference>
<keyword evidence="8" id="KW-1278">Translocase</keyword>
<evidence type="ECO:0000313" key="13">
    <source>
        <dbReference type="Proteomes" id="UP000229278"/>
    </source>
</evidence>
<protein>
    <recommendedName>
        <fullName evidence="8">Ion-translocating oxidoreductase complex subunit C</fullName>
        <ecNumber evidence="8">7.-.-.-</ecNumber>
    </recommendedName>
    <alternativeName>
        <fullName evidence="8">Rnf electron transport complex subunit C</fullName>
    </alternativeName>
</protein>
<proteinExistence type="inferred from homology"/>
<feature type="binding site" evidence="8">
    <location>
        <position position="370"/>
    </location>
    <ligand>
        <name>[4Fe-4S] cluster</name>
        <dbReference type="ChEBI" id="CHEBI:49883"/>
        <label>1</label>
    </ligand>
</feature>
<keyword evidence="1 8" id="KW-0813">Transport</keyword>
<keyword evidence="5 8" id="KW-0249">Electron transport</keyword>
<feature type="coiled-coil region" evidence="9">
    <location>
        <begin position="428"/>
        <end position="462"/>
    </location>
</feature>
<dbReference type="GO" id="GO:0005886">
    <property type="term" value="C:plasma membrane"/>
    <property type="evidence" value="ECO:0007669"/>
    <property type="project" value="UniProtKB-SubCell"/>
</dbReference>
<comment type="subunit">
    <text evidence="8">The complex is composed of six subunits: RnfA, RnfB, RnfC, RnfD, RnfE and RnfG.</text>
</comment>
<name>A0A2G6PG17_9GAMM</name>
<keyword evidence="4 8" id="KW-0677">Repeat</keyword>
<dbReference type="FunFam" id="3.30.70.20:FF:000044">
    <property type="entry name" value="Ion-translocating oxidoreductase complex subunit C"/>
    <property type="match status" value="1"/>
</dbReference>
<dbReference type="InterPro" id="IPR026902">
    <property type="entry name" value="RnfC_N"/>
</dbReference>
<dbReference type="InterPro" id="IPR011538">
    <property type="entry name" value="Nuo51_FMN-bd"/>
</dbReference>
<comment type="subcellular location">
    <subcellularLocation>
        <location evidence="8">Cell inner membrane</location>
        <topology evidence="8">Peripheral membrane protein</topology>
    </subcellularLocation>
</comment>
<dbReference type="InterPro" id="IPR010208">
    <property type="entry name" value="Ion_transpt_RnfC/RsxC"/>
</dbReference>
<dbReference type="Gene3D" id="1.10.1060.10">
    <property type="entry name" value="Alpha-helical ferredoxin"/>
    <property type="match status" value="1"/>
</dbReference>
<feature type="binding site" evidence="8">
    <location>
        <position position="374"/>
    </location>
    <ligand>
        <name>[4Fe-4S] cluster</name>
        <dbReference type="ChEBI" id="CHEBI:49883"/>
        <label>2</label>
    </ligand>
</feature>
<dbReference type="Pfam" id="PF01512">
    <property type="entry name" value="Complex1_51K"/>
    <property type="match status" value="1"/>
</dbReference>
<evidence type="ECO:0000256" key="5">
    <source>
        <dbReference type="ARBA" id="ARBA00022982"/>
    </source>
</evidence>
<keyword evidence="8" id="KW-0997">Cell inner membrane</keyword>
<comment type="function">
    <text evidence="8">Part of a membrane-bound complex that couples electron transfer with translocation of ions across the membrane.</text>
</comment>
<dbReference type="InterPro" id="IPR017900">
    <property type="entry name" value="4Fe4S_Fe_S_CS"/>
</dbReference>
<dbReference type="GO" id="GO:0051539">
    <property type="term" value="F:4 iron, 4 sulfur cluster binding"/>
    <property type="evidence" value="ECO:0007669"/>
    <property type="project" value="UniProtKB-KW"/>
</dbReference>
<feature type="binding site" evidence="8">
    <location>
        <position position="409"/>
    </location>
    <ligand>
        <name>[4Fe-4S] cluster</name>
        <dbReference type="ChEBI" id="CHEBI:49883"/>
        <label>2</label>
    </ligand>
</feature>
<evidence type="ECO:0000256" key="7">
    <source>
        <dbReference type="ARBA" id="ARBA00023014"/>
    </source>
</evidence>
<keyword evidence="9" id="KW-0175">Coiled coil</keyword>
<dbReference type="NCBIfam" id="TIGR01945">
    <property type="entry name" value="rnfC"/>
    <property type="match status" value="1"/>
</dbReference>
<feature type="binding site" evidence="8">
    <location>
        <position position="403"/>
    </location>
    <ligand>
        <name>[4Fe-4S] cluster</name>
        <dbReference type="ChEBI" id="CHEBI:49883"/>
        <label>2</label>
    </ligand>
</feature>
<evidence type="ECO:0000256" key="9">
    <source>
        <dbReference type="SAM" id="Coils"/>
    </source>
</evidence>
<evidence type="ECO:0000313" key="12">
    <source>
        <dbReference type="EMBL" id="PIE83504.1"/>
    </source>
</evidence>
<feature type="binding site" evidence="8">
    <location>
        <position position="413"/>
    </location>
    <ligand>
        <name>[4Fe-4S] cluster</name>
        <dbReference type="ChEBI" id="CHEBI:49883"/>
        <label>1</label>
    </ligand>
</feature>
<dbReference type="Gene3D" id="3.40.50.11540">
    <property type="entry name" value="NADH-ubiquinone oxidoreductase 51kDa subunit"/>
    <property type="match status" value="1"/>
</dbReference>
<comment type="similarity">
    <text evidence="8">Belongs to the 4Fe4S bacterial-type ferredoxin family. RnfC subfamily.</text>
</comment>
<evidence type="ECO:0000259" key="11">
    <source>
        <dbReference type="PROSITE" id="PS51379"/>
    </source>
</evidence>
<dbReference type="Proteomes" id="UP000229278">
    <property type="component" value="Unassembled WGS sequence"/>
</dbReference>
<evidence type="ECO:0000256" key="3">
    <source>
        <dbReference type="ARBA" id="ARBA00022723"/>
    </source>
</evidence>
<dbReference type="HAMAP" id="MF_00461">
    <property type="entry name" value="RsxC_RnfC"/>
    <property type="match status" value="1"/>
</dbReference>
<dbReference type="GO" id="GO:0009055">
    <property type="term" value="F:electron transfer activity"/>
    <property type="evidence" value="ECO:0007669"/>
    <property type="project" value="InterPro"/>
</dbReference>
<comment type="caution">
    <text evidence="12">The sequence shown here is derived from an EMBL/GenBank/DDBJ whole genome shotgun (WGS) entry which is preliminary data.</text>
</comment>
<keyword evidence="2 8" id="KW-0004">4Fe-4S</keyword>
<evidence type="ECO:0000256" key="2">
    <source>
        <dbReference type="ARBA" id="ARBA00022485"/>
    </source>
</evidence>
<feature type="binding site" evidence="8">
    <location>
        <position position="406"/>
    </location>
    <ligand>
        <name>[4Fe-4S] cluster</name>
        <dbReference type="ChEBI" id="CHEBI:49883"/>
        <label>2</label>
    </ligand>
</feature>
<feature type="domain" description="4Fe-4S ferredoxin-type" evidence="11">
    <location>
        <begin position="394"/>
        <end position="423"/>
    </location>
</feature>
<keyword evidence="8" id="KW-1003">Cell membrane</keyword>
<dbReference type="InterPro" id="IPR019554">
    <property type="entry name" value="Soluble_ligand-bd"/>
</dbReference>
<gene>
    <name evidence="8" type="primary">rnfC</name>
    <name evidence="12" type="ORF">CSA09_01195</name>
</gene>
<accession>A0A2G6PG17</accession>
<dbReference type="SUPFAM" id="SSF142019">
    <property type="entry name" value="Nqo1 FMN-binding domain-like"/>
    <property type="match status" value="1"/>
</dbReference>
<dbReference type="Pfam" id="PF12838">
    <property type="entry name" value="Fer4_7"/>
    <property type="match status" value="1"/>
</dbReference>
<keyword evidence="7 8" id="KW-0411">Iron-sulfur</keyword>
<dbReference type="SUPFAM" id="SSF46548">
    <property type="entry name" value="alpha-helical ferredoxin"/>
    <property type="match status" value="1"/>
</dbReference>